<evidence type="ECO:0000256" key="1">
    <source>
        <dbReference type="SAM" id="SignalP"/>
    </source>
</evidence>
<organism evidence="2 3">
    <name type="scientific">Polychaeton citri CBS 116435</name>
    <dbReference type="NCBI Taxonomy" id="1314669"/>
    <lineage>
        <taxon>Eukaryota</taxon>
        <taxon>Fungi</taxon>
        <taxon>Dikarya</taxon>
        <taxon>Ascomycota</taxon>
        <taxon>Pezizomycotina</taxon>
        <taxon>Dothideomycetes</taxon>
        <taxon>Dothideomycetidae</taxon>
        <taxon>Capnodiales</taxon>
        <taxon>Capnodiaceae</taxon>
        <taxon>Polychaeton</taxon>
    </lineage>
</organism>
<dbReference type="Proteomes" id="UP000799441">
    <property type="component" value="Unassembled WGS sequence"/>
</dbReference>
<reference evidence="2" key="1">
    <citation type="journal article" date="2020" name="Stud. Mycol.">
        <title>101 Dothideomycetes genomes: a test case for predicting lifestyles and emergence of pathogens.</title>
        <authorList>
            <person name="Haridas S."/>
            <person name="Albert R."/>
            <person name="Binder M."/>
            <person name="Bloem J."/>
            <person name="Labutti K."/>
            <person name="Salamov A."/>
            <person name="Andreopoulos B."/>
            <person name="Baker S."/>
            <person name="Barry K."/>
            <person name="Bills G."/>
            <person name="Bluhm B."/>
            <person name="Cannon C."/>
            <person name="Castanera R."/>
            <person name="Culley D."/>
            <person name="Daum C."/>
            <person name="Ezra D."/>
            <person name="Gonzalez J."/>
            <person name="Henrissat B."/>
            <person name="Kuo A."/>
            <person name="Liang C."/>
            <person name="Lipzen A."/>
            <person name="Lutzoni F."/>
            <person name="Magnuson J."/>
            <person name="Mondo S."/>
            <person name="Nolan M."/>
            <person name="Ohm R."/>
            <person name="Pangilinan J."/>
            <person name="Park H.-J."/>
            <person name="Ramirez L."/>
            <person name="Alfaro M."/>
            <person name="Sun H."/>
            <person name="Tritt A."/>
            <person name="Yoshinaga Y."/>
            <person name="Zwiers L.-H."/>
            <person name="Turgeon B."/>
            <person name="Goodwin S."/>
            <person name="Spatafora J."/>
            <person name="Crous P."/>
            <person name="Grigoriev I."/>
        </authorList>
    </citation>
    <scope>NUCLEOTIDE SEQUENCE</scope>
    <source>
        <strain evidence="2">CBS 116435</strain>
    </source>
</reference>
<evidence type="ECO:0008006" key="4">
    <source>
        <dbReference type="Google" id="ProtNLM"/>
    </source>
</evidence>
<keyword evidence="1" id="KW-0732">Signal</keyword>
<gene>
    <name evidence="2" type="ORF">K431DRAFT_68638</name>
</gene>
<comment type="caution">
    <text evidence="2">The sequence shown here is derived from an EMBL/GenBank/DDBJ whole genome shotgun (WGS) entry which is preliminary data.</text>
</comment>
<evidence type="ECO:0000313" key="3">
    <source>
        <dbReference type="Proteomes" id="UP000799441"/>
    </source>
</evidence>
<sequence length="92" mass="10506">MATLVYWLFHHSTCCGCFCTTIYGCPGCVEIPTRPADCKTITTLYTIDDTLPFTPTTIPVQVSRIIPGRVEILALCYICNYHRCMHRYFNGY</sequence>
<feature type="chain" id="PRO_5040399532" description="Secreted protein" evidence="1">
    <location>
        <begin position="20"/>
        <end position="92"/>
    </location>
</feature>
<dbReference type="AlphaFoldDB" id="A0A9P4Q861"/>
<keyword evidence="3" id="KW-1185">Reference proteome</keyword>
<dbReference type="EMBL" id="MU003789">
    <property type="protein sequence ID" value="KAF2721569.1"/>
    <property type="molecule type" value="Genomic_DNA"/>
</dbReference>
<feature type="signal peptide" evidence="1">
    <location>
        <begin position="1"/>
        <end position="19"/>
    </location>
</feature>
<proteinExistence type="predicted"/>
<evidence type="ECO:0000313" key="2">
    <source>
        <dbReference type="EMBL" id="KAF2721569.1"/>
    </source>
</evidence>
<protein>
    <recommendedName>
        <fullName evidence="4">Secreted protein</fullName>
    </recommendedName>
</protein>
<accession>A0A9P4Q861</accession>
<name>A0A9P4Q861_9PEZI</name>